<comment type="function">
    <text evidence="5">Component of the origin recognition complex (ORC) that binds origins of replication. DNA-binding is ATP-dependent. ORC is required to assemble the pre-replication complex necessary to initiate DNA replication.</text>
</comment>
<dbReference type="Pfam" id="PF04084">
    <property type="entry name" value="RecA-like_ORC2"/>
    <property type="match status" value="1"/>
</dbReference>
<dbReference type="EnsemblPlants" id="Pp3c18_14740V3.2">
    <property type="protein sequence ID" value="Pp3c18_14740V3.2"/>
    <property type="gene ID" value="Pp3c18_14740"/>
</dbReference>
<dbReference type="OMA" id="YDFELAY"/>
<dbReference type="STRING" id="3218.A0A2K1J139"/>
<dbReference type="Gramene" id="Pp3c18_14740V3.1">
    <property type="protein sequence ID" value="Pp3c18_14740V3.1"/>
    <property type="gene ID" value="Pp3c18_14740"/>
</dbReference>
<organism evidence="9">
    <name type="scientific">Physcomitrium patens</name>
    <name type="common">Spreading-leaved earth moss</name>
    <name type="synonym">Physcomitrella patens</name>
    <dbReference type="NCBI Taxonomy" id="3218"/>
    <lineage>
        <taxon>Eukaryota</taxon>
        <taxon>Viridiplantae</taxon>
        <taxon>Streptophyta</taxon>
        <taxon>Embryophyta</taxon>
        <taxon>Bryophyta</taxon>
        <taxon>Bryophytina</taxon>
        <taxon>Bryopsida</taxon>
        <taxon>Funariidae</taxon>
        <taxon>Funariales</taxon>
        <taxon>Funariaceae</taxon>
        <taxon>Physcomitrium</taxon>
    </lineage>
</organism>
<evidence type="ECO:0000256" key="2">
    <source>
        <dbReference type="ARBA" id="ARBA00007421"/>
    </source>
</evidence>
<reference evidence="9 11" key="1">
    <citation type="journal article" date="2008" name="Science">
        <title>The Physcomitrella genome reveals evolutionary insights into the conquest of land by plants.</title>
        <authorList>
            <person name="Rensing S."/>
            <person name="Lang D."/>
            <person name="Zimmer A."/>
            <person name="Terry A."/>
            <person name="Salamov A."/>
            <person name="Shapiro H."/>
            <person name="Nishiyama T."/>
            <person name="Perroud P.-F."/>
            <person name="Lindquist E."/>
            <person name="Kamisugi Y."/>
            <person name="Tanahashi T."/>
            <person name="Sakakibara K."/>
            <person name="Fujita T."/>
            <person name="Oishi K."/>
            <person name="Shin-I T."/>
            <person name="Kuroki Y."/>
            <person name="Toyoda A."/>
            <person name="Suzuki Y."/>
            <person name="Hashimoto A."/>
            <person name="Yamaguchi K."/>
            <person name="Sugano A."/>
            <person name="Kohara Y."/>
            <person name="Fujiyama A."/>
            <person name="Anterola A."/>
            <person name="Aoki S."/>
            <person name="Ashton N."/>
            <person name="Barbazuk W.B."/>
            <person name="Barker E."/>
            <person name="Bennetzen J."/>
            <person name="Bezanilla M."/>
            <person name="Blankenship R."/>
            <person name="Cho S.H."/>
            <person name="Dutcher S."/>
            <person name="Estelle M."/>
            <person name="Fawcett J.A."/>
            <person name="Gundlach H."/>
            <person name="Hanada K."/>
            <person name="Heyl A."/>
            <person name="Hicks K.A."/>
            <person name="Hugh J."/>
            <person name="Lohr M."/>
            <person name="Mayer K."/>
            <person name="Melkozernov A."/>
            <person name="Murata T."/>
            <person name="Nelson D."/>
            <person name="Pils B."/>
            <person name="Prigge M."/>
            <person name="Reiss B."/>
            <person name="Renner T."/>
            <person name="Rombauts S."/>
            <person name="Rushton P."/>
            <person name="Sanderfoot A."/>
            <person name="Schween G."/>
            <person name="Shiu S.-H."/>
            <person name="Stueber K."/>
            <person name="Theodoulou F.L."/>
            <person name="Tu H."/>
            <person name="Van de Peer Y."/>
            <person name="Verrier P.J."/>
            <person name="Waters E."/>
            <person name="Wood A."/>
            <person name="Yang L."/>
            <person name="Cove D."/>
            <person name="Cuming A."/>
            <person name="Hasebe M."/>
            <person name="Lucas S."/>
            <person name="Mishler D.B."/>
            <person name="Reski R."/>
            <person name="Grigoriev I."/>
            <person name="Quatrano R.S."/>
            <person name="Boore J.L."/>
        </authorList>
    </citation>
    <scope>NUCLEOTIDE SEQUENCE [LARGE SCALE GENOMIC DNA]</scope>
    <source>
        <strain evidence="10 11">cv. Gransden 2004</strain>
    </source>
</reference>
<dbReference type="InterPro" id="IPR056772">
    <property type="entry name" value="RecA-like_ORC2"/>
</dbReference>
<dbReference type="OrthoDB" id="20198at2759"/>
<gene>
    <name evidence="10" type="primary">LOC112295064</name>
    <name evidence="9" type="ORF">PHYPA_023147</name>
</gene>
<dbReference type="EMBL" id="ABEU02000018">
    <property type="protein sequence ID" value="PNR35248.1"/>
    <property type="molecule type" value="Genomic_DNA"/>
</dbReference>
<proteinExistence type="inferred from homology"/>
<evidence type="ECO:0000313" key="11">
    <source>
        <dbReference type="Proteomes" id="UP000006727"/>
    </source>
</evidence>
<dbReference type="PANTHER" id="PTHR14052">
    <property type="entry name" value="ORIGIN RECOGNITION COMPLEX SUBUNIT 2"/>
    <property type="match status" value="1"/>
</dbReference>
<evidence type="ECO:0000256" key="6">
    <source>
        <dbReference type="SAM" id="MobiDB-lite"/>
    </source>
</evidence>
<dbReference type="InterPro" id="IPR056773">
    <property type="entry name" value="WHD_ORC2"/>
</dbReference>
<feature type="domain" description="Origin recognition complex subunit 2 RecA-like" evidence="7">
    <location>
        <begin position="121"/>
        <end position="293"/>
    </location>
</feature>
<comment type="similarity">
    <text evidence="2 5">Belongs to the ORC2 family.</text>
</comment>
<dbReference type="Gramene" id="Pp3c18_14740V3.2">
    <property type="protein sequence ID" value="Pp3c18_14740V3.2"/>
    <property type="gene ID" value="Pp3c18_14740"/>
</dbReference>
<evidence type="ECO:0000259" key="7">
    <source>
        <dbReference type="Pfam" id="PF04084"/>
    </source>
</evidence>
<feature type="region of interest" description="Disordered" evidence="6">
    <location>
        <begin position="1"/>
        <end position="53"/>
    </location>
</feature>
<keyword evidence="11" id="KW-1185">Reference proteome</keyword>
<name>A0A2K1J139_PHYPA</name>
<evidence type="ECO:0000256" key="3">
    <source>
        <dbReference type="ARBA" id="ARBA00022705"/>
    </source>
</evidence>
<evidence type="ECO:0000313" key="9">
    <source>
        <dbReference type="EMBL" id="PNR35248.1"/>
    </source>
</evidence>
<dbReference type="GO" id="GO:0005664">
    <property type="term" value="C:nuclear origin of replication recognition complex"/>
    <property type="evidence" value="ECO:0000318"/>
    <property type="project" value="GO_Central"/>
</dbReference>
<keyword evidence="3 5" id="KW-0235">DNA replication</keyword>
<dbReference type="PaxDb" id="3218-PP1S3_339V6.1"/>
<reference evidence="10" key="3">
    <citation type="submission" date="2020-12" db="UniProtKB">
        <authorList>
            <consortium name="EnsemblPlants"/>
        </authorList>
    </citation>
    <scope>IDENTIFICATION</scope>
</reference>
<comment type="subunit">
    <text evidence="5">Component of the origin recognition complex (ORC).</text>
</comment>
<sequence>MDGRRGCKRASVTDDEEQTPKKKRGRPPGSRKSLAAEQTPEKSVSANQTPSKTPKVVSFLETLDEIGEAAPHATPQSFFRVKEGSGVGKRVANKIADIGIVDEQELRDAIVKLPQKHEKEQAALLEGYRAFYHKWYFQLSCGFGLLMYGFGSKKKLLEDFASTELRDGAAVVVNGYLSNVNIKHVVHTVVNAVWEARKKGKPSNKVKQDAPASSNSLVDLLEFLTDDDDSTHIYVVVHNIDGPGLRDDDVQQTLASLASCKHVRLVASIDNINAPILWDKHMARNQFKWLWLHTPTYATYKVEGTCVPLLLTAGAATKSARSAILVLRSLTPNAQSVFRVLGEFQISHPDDQGLPLNRLYTACREQFLVSSEVTLRAHLTEFKDHELVKFRRGVDGQDCIYVPLPIDALTKLLEDITS</sequence>
<dbReference type="Pfam" id="PF24882">
    <property type="entry name" value="WHD_ORC2"/>
    <property type="match status" value="1"/>
</dbReference>
<evidence type="ECO:0000313" key="10">
    <source>
        <dbReference type="EnsemblPlants" id="Pp3c18_14740V3.1"/>
    </source>
</evidence>
<dbReference type="Proteomes" id="UP000006727">
    <property type="component" value="Chromosome 18"/>
</dbReference>
<reference evidence="9 11" key="2">
    <citation type="journal article" date="2018" name="Plant J.">
        <title>The Physcomitrella patens chromosome-scale assembly reveals moss genome structure and evolution.</title>
        <authorList>
            <person name="Lang D."/>
            <person name="Ullrich K.K."/>
            <person name="Murat F."/>
            <person name="Fuchs J."/>
            <person name="Jenkins J."/>
            <person name="Haas F.B."/>
            <person name="Piednoel M."/>
            <person name="Gundlach H."/>
            <person name="Van Bel M."/>
            <person name="Meyberg R."/>
            <person name="Vives C."/>
            <person name="Morata J."/>
            <person name="Symeonidi A."/>
            <person name="Hiss M."/>
            <person name="Muchero W."/>
            <person name="Kamisugi Y."/>
            <person name="Saleh O."/>
            <person name="Blanc G."/>
            <person name="Decker E.L."/>
            <person name="van Gessel N."/>
            <person name="Grimwood J."/>
            <person name="Hayes R.D."/>
            <person name="Graham S.W."/>
            <person name="Gunter L.E."/>
            <person name="McDaniel S.F."/>
            <person name="Hoernstein S.N.W."/>
            <person name="Larsson A."/>
            <person name="Li F.W."/>
            <person name="Perroud P.F."/>
            <person name="Phillips J."/>
            <person name="Ranjan P."/>
            <person name="Rokshar D.S."/>
            <person name="Rothfels C.J."/>
            <person name="Schneider L."/>
            <person name="Shu S."/>
            <person name="Stevenson D.W."/>
            <person name="Thummler F."/>
            <person name="Tillich M."/>
            <person name="Villarreal Aguilar J.C."/>
            <person name="Widiez T."/>
            <person name="Wong G.K."/>
            <person name="Wymore A."/>
            <person name="Zhang Y."/>
            <person name="Zimmer A.D."/>
            <person name="Quatrano R.S."/>
            <person name="Mayer K.F.X."/>
            <person name="Goodstein D."/>
            <person name="Casacuberta J.M."/>
            <person name="Vandepoele K."/>
            <person name="Reski R."/>
            <person name="Cuming A.C."/>
            <person name="Tuskan G.A."/>
            <person name="Maumus F."/>
            <person name="Salse J."/>
            <person name="Schmutz J."/>
            <person name="Rensing S.A."/>
        </authorList>
    </citation>
    <scope>NUCLEOTIDE SEQUENCE [LARGE SCALE GENOMIC DNA]</scope>
    <source>
        <strain evidence="10 11">cv. Gransden 2004</strain>
    </source>
</reference>
<feature type="compositionally biased region" description="Polar residues" evidence="6">
    <location>
        <begin position="41"/>
        <end position="52"/>
    </location>
</feature>
<feature type="domain" description="Origin recognition complex subunit 2 winged-helix" evidence="8">
    <location>
        <begin position="348"/>
        <end position="405"/>
    </location>
</feature>
<dbReference type="PANTHER" id="PTHR14052:SF0">
    <property type="entry name" value="ORIGIN RECOGNITION COMPLEX SUBUNIT 2"/>
    <property type="match status" value="1"/>
</dbReference>
<accession>A0A2K1J139</accession>
<protein>
    <recommendedName>
        <fullName evidence="5">Origin recognition complex subunit 2</fullName>
    </recommendedName>
</protein>
<dbReference type="GO" id="GO:0003688">
    <property type="term" value="F:DNA replication origin binding"/>
    <property type="evidence" value="ECO:0000318"/>
    <property type="project" value="GO_Central"/>
</dbReference>
<dbReference type="GO" id="GO:0006260">
    <property type="term" value="P:DNA replication"/>
    <property type="evidence" value="ECO:0007669"/>
    <property type="project" value="UniProtKB-UniRule"/>
</dbReference>
<dbReference type="GeneID" id="112295064"/>
<dbReference type="EnsemblPlants" id="Pp3c18_14740V3.1">
    <property type="protein sequence ID" value="Pp3c18_14740V3.1"/>
    <property type="gene ID" value="Pp3c18_14740"/>
</dbReference>
<dbReference type="InterPro" id="IPR007220">
    <property type="entry name" value="ORC2"/>
</dbReference>
<dbReference type="RefSeq" id="XP_024401968.1">
    <property type="nucleotide sequence ID" value="XM_024546200.2"/>
</dbReference>
<evidence type="ECO:0000256" key="4">
    <source>
        <dbReference type="ARBA" id="ARBA00023242"/>
    </source>
</evidence>
<keyword evidence="4 5" id="KW-0539">Nucleus</keyword>
<evidence type="ECO:0000256" key="5">
    <source>
        <dbReference type="RuleBase" id="RU368084"/>
    </source>
</evidence>
<dbReference type="AlphaFoldDB" id="A0A2K1J139"/>
<evidence type="ECO:0000256" key="1">
    <source>
        <dbReference type="ARBA" id="ARBA00004123"/>
    </source>
</evidence>
<evidence type="ECO:0000259" key="8">
    <source>
        <dbReference type="Pfam" id="PF24882"/>
    </source>
</evidence>
<comment type="subcellular location">
    <subcellularLocation>
        <location evidence="1 5">Nucleus</location>
    </subcellularLocation>
</comment>